<comment type="caution">
    <text evidence="1">The sequence shown here is derived from an EMBL/GenBank/DDBJ whole genome shotgun (WGS) entry which is preliminary data.</text>
</comment>
<gene>
    <name evidence="1" type="ORF">FHR27_000866</name>
</gene>
<proteinExistence type="predicted"/>
<protein>
    <submittedName>
        <fullName evidence="1">Uncharacterized protein</fullName>
    </submittedName>
</protein>
<evidence type="ECO:0000313" key="1">
    <source>
        <dbReference type="EMBL" id="NYH72256.1"/>
    </source>
</evidence>
<accession>A0A7Y9XL28</accession>
<evidence type="ECO:0000313" key="2">
    <source>
        <dbReference type="Proteomes" id="UP000578688"/>
    </source>
</evidence>
<sequence length="120" mass="13594">MSNSMRKKKFIHPTLPFITVSWSDETDHSSAGWTYTIEGLYSSSTSFTAADAREAAEYELFSQNGEFVEQKLKSAVDRGDFELALSIAHHRGYWDGVANHKARIKKSLKRAITNLEPLLR</sequence>
<dbReference type="Proteomes" id="UP000578688">
    <property type="component" value="Unassembled WGS sequence"/>
</dbReference>
<organism evidence="1 2">
    <name type="scientific">Phytopseudomonas flavescens</name>
    <dbReference type="NCBI Taxonomy" id="29435"/>
    <lineage>
        <taxon>Bacteria</taxon>
        <taxon>Pseudomonadati</taxon>
        <taxon>Pseudomonadota</taxon>
        <taxon>Gammaproteobacteria</taxon>
        <taxon>Pseudomonadales</taxon>
        <taxon>Pseudomonadaceae</taxon>
        <taxon>Phytopseudomonas</taxon>
    </lineage>
</organism>
<dbReference type="RefSeq" id="WP_179537890.1">
    <property type="nucleotide sequence ID" value="NZ_JACBYV010000001.1"/>
</dbReference>
<dbReference type="AlphaFoldDB" id="A0A7Y9XL28"/>
<reference evidence="1 2" key="1">
    <citation type="submission" date="2020-07" db="EMBL/GenBank/DDBJ databases">
        <title>Genomic analyses of the natural microbiome of Caenorhabditis elegans.</title>
        <authorList>
            <person name="Samuel B."/>
        </authorList>
    </citation>
    <scope>NUCLEOTIDE SEQUENCE [LARGE SCALE GENOMIC DNA]</scope>
    <source>
        <strain evidence="1 2">BIGb0408</strain>
    </source>
</reference>
<dbReference type="EMBL" id="JACBYV010000001">
    <property type="protein sequence ID" value="NYH72256.1"/>
    <property type="molecule type" value="Genomic_DNA"/>
</dbReference>
<keyword evidence="2" id="KW-1185">Reference proteome</keyword>
<name>A0A7Y9XL28_9GAMM</name>